<organism evidence="1 2">
    <name type="scientific">Trichomonas vaginalis (strain ATCC PRA-98 / G3)</name>
    <dbReference type="NCBI Taxonomy" id="412133"/>
    <lineage>
        <taxon>Eukaryota</taxon>
        <taxon>Metamonada</taxon>
        <taxon>Parabasalia</taxon>
        <taxon>Trichomonadida</taxon>
        <taxon>Trichomonadidae</taxon>
        <taxon>Trichomonas</taxon>
    </lineage>
</organism>
<dbReference type="VEuPathDB" id="TrichDB:TVAGG3_1034300"/>
<dbReference type="InParanoid" id="A2GEI3"/>
<protein>
    <submittedName>
        <fullName evidence="1">Uncharacterized protein</fullName>
    </submittedName>
</protein>
<dbReference type="EMBL" id="DS115366">
    <property type="protein sequence ID" value="EAX84433.1"/>
    <property type="molecule type" value="Genomic_DNA"/>
</dbReference>
<dbReference type="VEuPathDB" id="TrichDB:TVAG_422870"/>
<keyword evidence="2" id="KW-1185">Reference proteome</keyword>
<reference evidence="1" key="2">
    <citation type="journal article" date="2007" name="Science">
        <title>Draft genome sequence of the sexually transmitted pathogen Trichomonas vaginalis.</title>
        <authorList>
            <person name="Carlton J.M."/>
            <person name="Hirt R.P."/>
            <person name="Silva J.C."/>
            <person name="Delcher A.L."/>
            <person name="Schatz M."/>
            <person name="Zhao Q."/>
            <person name="Wortman J.R."/>
            <person name="Bidwell S.L."/>
            <person name="Alsmark U.C.M."/>
            <person name="Besteiro S."/>
            <person name="Sicheritz-Ponten T."/>
            <person name="Noel C.J."/>
            <person name="Dacks J.B."/>
            <person name="Foster P.G."/>
            <person name="Simillion C."/>
            <person name="Van de Peer Y."/>
            <person name="Miranda-Saavedra D."/>
            <person name="Barton G.J."/>
            <person name="Westrop G.D."/>
            <person name="Mueller S."/>
            <person name="Dessi D."/>
            <person name="Fiori P.L."/>
            <person name="Ren Q."/>
            <person name="Paulsen I."/>
            <person name="Zhang H."/>
            <person name="Bastida-Corcuera F.D."/>
            <person name="Simoes-Barbosa A."/>
            <person name="Brown M.T."/>
            <person name="Hayes R.D."/>
            <person name="Mukherjee M."/>
            <person name="Okumura C.Y."/>
            <person name="Schneider R."/>
            <person name="Smith A.J."/>
            <person name="Vanacova S."/>
            <person name="Villalvazo M."/>
            <person name="Haas B.J."/>
            <person name="Pertea M."/>
            <person name="Feldblyum T.V."/>
            <person name="Utterback T.R."/>
            <person name="Shu C.L."/>
            <person name="Osoegawa K."/>
            <person name="de Jong P.J."/>
            <person name="Hrdy I."/>
            <person name="Horvathova L."/>
            <person name="Zubacova Z."/>
            <person name="Dolezal P."/>
            <person name="Malik S.B."/>
            <person name="Logsdon J.M. Jr."/>
            <person name="Henze K."/>
            <person name="Gupta A."/>
            <person name="Wang C.C."/>
            <person name="Dunne R.L."/>
            <person name="Upcroft J.A."/>
            <person name="Upcroft P."/>
            <person name="White O."/>
            <person name="Salzberg S.L."/>
            <person name="Tang P."/>
            <person name="Chiu C.-H."/>
            <person name="Lee Y.-S."/>
            <person name="Embley T.M."/>
            <person name="Coombs G.H."/>
            <person name="Mottram J.C."/>
            <person name="Tachezy J."/>
            <person name="Fraser-Liggett C.M."/>
            <person name="Johnson P.J."/>
        </authorList>
    </citation>
    <scope>NUCLEOTIDE SEQUENCE [LARGE SCALE GENOMIC DNA]</scope>
    <source>
        <strain evidence="1">G3</strain>
    </source>
</reference>
<dbReference type="AlphaFoldDB" id="A2GEI3"/>
<dbReference type="RefSeq" id="XP_001297363.1">
    <property type="nucleotide sequence ID" value="XM_001297362.1"/>
</dbReference>
<proteinExistence type="predicted"/>
<dbReference type="Gene3D" id="2.60.40.150">
    <property type="entry name" value="C2 domain"/>
    <property type="match status" value="1"/>
</dbReference>
<reference evidence="1" key="1">
    <citation type="submission" date="2006-10" db="EMBL/GenBank/DDBJ databases">
        <authorList>
            <person name="Amadeo P."/>
            <person name="Zhao Q."/>
            <person name="Wortman J."/>
            <person name="Fraser-Liggett C."/>
            <person name="Carlton J."/>
        </authorList>
    </citation>
    <scope>NUCLEOTIDE SEQUENCE</scope>
    <source>
        <strain evidence="1">G3</strain>
    </source>
</reference>
<evidence type="ECO:0000313" key="1">
    <source>
        <dbReference type="EMBL" id="EAX84433.1"/>
    </source>
</evidence>
<sequence length="195" mass="22119">MSHTLYFHVSGFVFTDSSYVGSTLCYKIVNHIKNVSKAYNFEYSEASTISRSFHISCDDIDIGQIDVELYRKGVFNDEFLGKVQIPLNILPMDAVTMNVLPLTSQSYESAPIGIRLNLHLTKEQAPYKAPIKEPTLMQMDLRPYAIEVRHKYETQLHNMSPSPTTSPSHDSLFQAIKIATKGNRRRRGGYVINSI</sequence>
<accession>A2GEI3</accession>
<evidence type="ECO:0000313" key="2">
    <source>
        <dbReference type="Proteomes" id="UP000001542"/>
    </source>
</evidence>
<gene>
    <name evidence="1" type="ORF">TVAG_422870</name>
</gene>
<name>A2GEI3_TRIV3</name>
<dbReference type="Proteomes" id="UP000001542">
    <property type="component" value="Unassembled WGS sequence"/>
</dbReference>
<dbReference type="SUPFAM" id="SSF49562">
    <property type="entry name" value="C2 domain (Calcium/lipid-binding domain, CaLB)"/>
    <property type="match status" value="1"/>
</dbReference>
<dbReference type="InterPro" id="IPR035892">
    <property type="entry name" value="C2_domain_sf"/>
</dbReference>
<dbReference type="KEGG" id="tva:4742066"/>